<dbReference type="EMBL" id="KN880552">
    <property type="protein sequence ID" value="KIY66494.1"/>
    <property type="molecule type" value="Genomic_DNA"/>
</dbReference>
<keyword evidence="3" id="KW-1185">Reference proteome</keyword>
<protein>
    <submittedName>
        <fullName evidence="2">Uncharacterized protein</fullName>
    </submittedName>
</protein>
<evidence type="ECO:0000313" key="3">
    <source>
        <dbReference type="Proteomes" id="UP000054007"/>
    </source>
</evidence>
<dbReference type="Proteomes" id="UP000054007">
    <property type="component" value="Unassembled WGS sequence"/>
</dbReference>
<feature type="compositionally biased region" description="Acidic residues" evidence="1">
    <location>
        <begin position="19"/>
        <end position="30"/>
    </location>
</feature>
<gene>
    <name evidence="2" type="ORF">CYLTODRAFT_423350</name>
</gene>
<sequence length="204" mass="23147">MAYAYGYQSQLSEGRDEDNGVADSDSDDERGDNGRRGKDEEEVVEESDVEDGRLRLGLHGVWSGEIPAHWNVGTCTQPEVHASRISESEEVVPESDVEDGRLRLGLHGVWYGQPSAHWDVGRFIPQPEQEDDVISVPESEEVEITLEEDSDGSEIIFYPDPPRMAGFKREHSSDDEDEMPPRPLKRGKKLTKRRNQRTTSQKRR</sequence>
<feature type="compositionally biased region" description="Acidic residues" evidence="1">
    <location>
        <begin position="40"/>
        <end position="49"/>
    </location>
</feature>
<organism evidence="2 3">
    <name type="scientific">Cylindrobasidium torrendii FP15055 ss-10</name>
    <dbReference type="NCBI Taxonomy" id="1314674"/>
    <lineage>
        <taxon>Eukaryota</taxon>
        <taxon>Fungi</taxon>
        <taxon>Dikarya</taxon>
        <taxon>Basidiomycota</taxon>
        <taxon>Agaricomycotina</taxon>
        <taxon>Agaricomycetes</taxon>
        <taxon>Agaricomycetidae</taxon>
        <taxon>Agaricales</taxon>
        <taxon>Marasmiineae</taxon>
        <taxon>Physalacriaceae</taxon>
        <taxon>Cylindrobasidium</taxon>
    </lineage>
</organism>
<evidence type="ECO:0000313" key="2">
    <source>
        <dbReference type="EMBL" id="KIY66494.1"/>
    </source>
</evidence>
<feature type="region of interest" description="Disordered" evidence="1">
    <location>
        <begin position="1"/>
        <end position="50"/>
    </location>
</feature>
<feature type="region of interest" description="Disordered" evidence="1">
    <location>
        <begin position="145"/>
        <end position="204"/>
    </location>
</feature>
<dbReference type="AlphaFoldDB" id="A0A0D7B8I9"/>
<reference evidence="2 3" key="1">
    <citation type="journal article" date="2015" name="Fungal Genet. Biol.">
        <title>Evolution of novel wood decay mechanisms in Agaricales revealed by the genome sequences of Fistulina hepatica and Cylindrobasidium torrendii.</title>
        <authorList>
            <person name="Floudas D."/>
            <person name="Held B.W."/>
            <person name="Riley R."/>
            <person name="Nagy L.G."/>
            <person name="Koehler G."/>
            <person name="Ransdell A.S."/>
            <person name="Younus H."/>
            <person name="Chow J."/>
            <person name="Chiniquy J."/>
            <person name="Lipzen A."/>
            <person name="Tritt A."/>
            <person name="Sun H."/>
            <person name="Haridas S."/>
            <person name="LaButti K."/>
            <person name="Ohm R.A."/>
            <person name="Kues U."/>
            <person name="Blanchette R.A."/>
            <person name="Grigoriev I.V."/>
            <person name="Minto R.E."/>
            <person name="Hibbett D.S."/>
        </authorList>
    </citation>
    <scope>NUCLEOTIDE SEQUENCE [LARGE SCALE GENOMIC DNA]</scope>
    <source>
        <strain evidence="2 3">FP15055 ss-10</strain>
    </source>
</reference>
<feature type="compositionally biased region" description="Basic residues" evidence="1">
    <location>
        <begin position="183"/>
        <end position="204"/>
    </location>
</feature>
<evidence type="ECO:0000256" key="1">
    <source>
        <dbReference type="SAM" id="MobiDB-lite"/>
    </source>
</evidence>
<accession>A0A0D7B8I9</accession>
<name>A0A0D7B8I9_9AGAR</name>
<proteinExistence type="predicted"/>